<evidence type="ECO:0000256" key="2">
    <source>
        <dbReference type="SAM" id="SignalP"/>
    </source>
</evidence>
<dbReference type="Proteomes" id="UP001500326">
    <property type="component" value="Unassembled WGS sequence"/>
</dbReference>
<dbReference type="InterPro" id="IPR000601">
    <property type="entry name" value="PKD_dom"/>
</dbReference>
<gene>
    <name evidence="4" type="ORF">GCM10009777_22890</name>
</gene>
<protein>
    <recommendedName>
        <fullName evidence="3">PKD domain-containing protein</fullName>
    </recommendedName>
</protein>
<dbReference type="EMBL" id="BAAAOH010000001">
    <property type="protein sequence ID" value="GAA1987752.1"/>
    <property type="molecule type" value="Genomic_DNA"/>
</dbReference>
<sequence length="267" mass="27583">MRLRVASTILLGLVCAISSTGVAARASDGDCDFTGWQSYCDVSNSGDQVDIGAGLTDPGSTSTDPSPDPGSGQISPDPPTSLPVVPTVPEDCPLNRCDLPYDVVTPPDVTLADLVSFRPARPSLEGEPAGFGVVGMPANIVAAASEQRIAGTLLGWDVTVRFVPAAFVFEYGDGGSIRSATGGTSWQRLGQAQFTPTATSHVYLARGTYPVAVTVQYSASVDFGSGNWRPVAGYVTSTTGGYDVRVVEVRTALVDETCAENPSGPGC</sequence>
<organism evidence="4 5">
    <name type="scientific">Microbacterium pumilum</name>
    <dbReference type="NCBI Taxonomy" id="344165"/>
    <lineage>
        <taxon>Bacteria</taxon>
        <taxon>Bacillati</taxon>
        <taxon>Actinomycetota</taxon>
        <taxon>Actinomycetes</taxon>
        <taxon>Micrococcales</taxon>
        <taxon>Microbacteriaceae</taxon>
        <taxon>Microbacterium</taxon>
    </lineage>
</organism>
<feature type="compositionally biased region" description="Low complexity" evidence="1">
    <location>
        <begin position="56"/>
        <end position="72"/>
    </location>
</feature>
<accession>A0ABP5DZQ6</accession>
<feature type="region of interest" description="Disordered" evidence="1">
    <location>
        <begin position="50"/>
        <end position="84"/>
    </location>
</feature>
<evidence type="ECO:0000313" key="5">
    <source>
        <dbReference type="Proteomes" id="UP001500326"/>
    </source>
</evidence>
<name>A0ABP5DZQ6_9MICO</name>
<reference evidence="5" key="1">
    <citation type="journal article" date="2019" name="Int. J. Syst. Evol. Microbiol.">
        <title>The Global Catalogue of Microorganisms (GCM) 10K type strain sequencing project: providing services to taxonomists for standard genome sequencing and annotation.</title>
        <authorList>
            <consortium name="The Broad Institute Genomics Platform"/>
            <consortium name="The Broad Institute Genome Sequencing Center for Infectious Disease"/>
            <person name="Wu L."/>
            <person name="Ma J."/>
        </authorList>
    </citation>
    <scope>NUCLEOTIDE SEQUENCE [LARGE SCALE GENOMIC DNA]</scope>
    <source>
        <strain evidence="5">JCM 14902</strain>
    </source>
</reference>
<feature type="domain" description="PKD" evidence="3">
    <location>
        <begin position="164"/>
        <end position="220"/>
    </location>
</feature>
<comment type="caution">
    <text evidence="4">The sequence shown here is derived from an EMBL/GenBank/DDBJ whole genome shotgun (WGS) entry which is preliminary data.</text>
</comment>
<evidence type="ECO:0000313" key="4">
    <source>
        <dbReference type="EMBL" id="GAA1987752.1"/>
    </source>
</evidence>
<feature type="chain" id="PRO_5045628990" description="PKD domain-containing protein" evidence="2">
    <location>
        <begin position="24"/>
        <end position="267"/>
    </location>
</feature>
<keyword evidence="2" id="KW-0732">Signal</keyword>
<proteinExistence type="predicted"/>
<evidence type="ECO:0000259" key="3">
    <source>
        <dbReference type="PROSITE" id="PS50093"/>
    </source>
</evidence>
<dbReference type="PROSITE" id="PS50093">
    <property type="entry name" value="PKD"/>
    <property type="match status" value="1"/>
</dbReference>
<feature type="signal peptide" evidence="2">
    <location>
        <begin position="1"/>
        <end position="23"/>
    </location>
</feature>
<evidence type="ECO:0000256" key="1">
    <source>
        <dbReference type="SAM" id="MobiDB-lite"/>
    </source>
</evidence>
<keyword evidence="5" id="KW-1185">Reference proteome</keyword>